<dbReference type="HOGENOM" id="CLU_284036_0_0_1"/>
<dbReference type="PROSITE" id="PS50304">
    <property type="entry name" value="TUDOR"/>
    <property type="match status" value="1"/>
</dbReference>
<feature type="domain" description="HTH OST-type" evidence="8">
    <location>
        <begin position="121"/>
        <end position="194"/>
    </location>
</feature>
<dbReference type="OrthoDB" id="10052065at2759"/>
<dbReference type="PROSITE" id="PS51644">
    <property type="entry name" value="HTH_OST"/>
    <property type="match status" value="4"/>
</dbReference>
<keyword evidence="3" id="KW-0677">Repeat</keyword>
<evidence type="ECO:0000313" key="11">
    <source>
        <dbReference type="Proteomes" id="UP000014760"/>
    </source>
</evidence>
<dbReference type="Gene3D" id="2.40.50.90">
    <property type="match status" value="1"/>
</dbReference>
<organism evidence="9">
    <name type="scientific">Capitella teleta</name>
    <name type="common">Polychaete worm</name>
    <dbReference type="NCBI Taxonomy" id="283909"/>
    <lineage>
        <taxon>Eukaryota</taxon>
        <taxon>Metazoa</taxon>
        <taxon>Spiralia</taxon>
        <taxon>Lophotrochozoa</taxon>
        <taxon>Annelida</taxon>
        <taxon>Polychaeta</taxon>
        <taxon>Sedentaria</taxon>
        <taxon>Scolecida</taxon>
        <taxon>Capitellidae</taxon>
        <taxon>Capitella</taxon>
    </lineage>
</organism>
<dbReference type="Pfam" id="PF12872">
    <property type="entry name" value="OST-HTH"/>
    <property type="match status" value="4"/>
</dbReference>
<dbReference type="Pfam" id="PF00567">
    <property type="entry name" value="TUDOR"/>
    <property type="match status" value="1"/>
</dbReference>
<feature type="region of interest" description="Disordered" evidence="6">
    <location>
        <begin position="947"/>
        <end position="966"/>
    </location>
</feature>
<feature type="region of interest" description="Disordered" evidence="6">
    <location>
        <begin position="912"/>
        <end position="933"/>
    </location>
</feature>
<evidence type="ECO:0000259" key="7">
    <source>
        <dbReference type="PROSITE" id="PS50304"/>
    </source>
</evidence>
<dbReference type="CDD" id="cd08824">
    <property type="entry name" value="LOTUS"/>
    <property type="match status" value="1"/>
</dbReference>
<feature type="domain" description="HTH OST-type" evidence="8">
    <location>
        <begin position="265"/>
        <end position="338"/>
    </location>
</feature>
<evidence type="ECO:0000256" key="3">
    <source>
        <dbReference type="ARBA" id="ARBA00022737"/>
    </source>
</evidence>
<keyword evidence="4" id="KW-0221">Differentiation</keyword>
<dbReference type="GO" id="GO:0005737">
    <property type="term" value="C:cytoplasm"/>
    <property type="evidence" value="ECO:0007669"/>
    <property type="project" value="UniProtKB-SubCell"/>
</dbReference>
<reference evidence="9 11" key="2">
    <citation type="journal article" date="2013" name="Nature">
        <title>Insights into bilaterian evolution from three spiralian genomes.</title>
        <authorList>
            <person name="Simakov O."/>
            <person name="Marletaz F."/>
            <person name="Cho S.J."/>
            <person name="Edsinger-Gonzales E."/>
            <person name="Havlak P."/>
            <person name="Hellsten U."/>
            <person name="Kuo D.H."/>
            <person name="Larsson T."/>
            <person name="Lv J."/>
            <person name="Arendt D."/>
            <person name="Savage R."/>
            <person name="Osoegawa K."/>
            <person name="de Jong P."/>
            <person name="Grimwood J."/>
            <person name="Chapman J.A."/>
            <person name="Shapiro H."/>
            <person name="Aerts A."/>
            <person name="Otillar R.P."/>
            <person name="Terry A.Y."/>
            <person name="Boore J.L."/>
            <person name="Grigoriev I.V."/>
            <person name="Lindberg D.R."/>
            <person name="Seaver E.C."/>
            <person name="Weisblat D.A."/>
            <person name="Putnam N.H."/>
            <person name="Rokhsar D.S."/>
        </authorList>
    </citation>
    <scope>NUCLEOTIDE SEQUENCE</scope>
    <source>
        <strain evidence="9 11">I ESC-2004</strain>
    </source>
</reference>
<dbReference type="GO" id="GO:0007283">
    <property type="term" value="P:spermatogenesis"/>
    <property type="evidence" value="ECO:0007669"/>
    <property type="project" value="UniProtKB-KW"/>
</dbReference>
<protein>
    <recommendedName>
        <fullName evidence="12">Tudor domain-containing protein 5</fullName>
    </recommendedName>
</protein>
<dbReference type="InterPro" id="IPR041966">
    <property type="entry name" value="LOTUS-like"/>
</dbReference>
<sequence length="1095" mass="122182">MSKTSRESVTKEVRSILLASQRGMSCREFVREWNELLGYPIPHRQLGFASLEDFLRGLPEVVELSWQDGELILKAVANEATRHIARMVSVQKPSKKPKRQMRRPPPSRRYAPPPVTQRRTVNPFLRGQILQLLNAFPHGLLGSNFLLAFSRKFGRNIAPSALGFQSVNEFLQSMPDILRFENLSSGGYKVFPLNGQQTHAFQQTRQNNTQGFGAPTPQQDRAEVSQSCREVSPPRRRSGYDDDFDVCEDDDEEGAVVLMDDHSGLAGDIKANIRKVLSRFPAGMRCLRFTQQYKSMIGQELDYQQYGFYNLVGLMSTIPDVVKVEKISANDWLLSDARIKGIKDLSDCKTSLSASNVSRSSDLQTAPPIPEEIQEKIRQVVLQFPNGLPLSNLQQNFEDLVGEALNYVTLGYKSIDAMIRQMETKVTMRNYVLFPANDSDPFREDFLLRKQIANQPRLPSDAVGSGNAYRPQPLPGVDHSFYVDVFVSMVESPSCLWVQLGGRSTTGALDDLMDDLDYFYNSASGENYSVPDGMLQKGLACVAVFSEDGNWHRVTISDVPDGNFVKAFFVDYGGFYNVNRAKLRLLRTRFMKLPSQAIRAKLACIEPLSGSNWSAAANKVLLQLVSNKPLKAMVDNVDNMGVLSLLLCDVSDPSRDVHVNDELVERNLAAVLTAADEITDVPEEIAETPEIQSEEMKNEGEEVDEGEYRPTNIQFVELTDDYTMHIIRLNDRAWVTSHEISLLLWKKDLLNHMLDRSKLRIKSVEITYEEHNELFDEFIDYHVPGCKDGDGKPKDTVTLYPLESVKKILENFNHPSKDLLKAIEEEVDYFDPEDPYWMGEEESESDSDDEHSISDLELAFNVLQMKRKKTIDGMNKNPVLCDQYVDSLALIEKQMQDIKERIVKAKRLLGEAPSRETEPVAPSKNISLPSRSAPVSMANVQPVAPMLAPQQASSPPSVPPQSNPATQQQLMEYQKMLMAQLANIQSMMGQASLNSTGIGRGMNPLFMNPAFAAMNPGMPTMNSAMPAMNPALAGMNPGMPTMNSAMPAMNPAMPTMNPTMPACDPSQLNLAALGMASPSPAAKPMRPPPGGFTKK</sequence>
<feature type="domain" description="HTH OST-type" evidence="8">
    <location>
        <begin position="5"/>
        <end position="77"/>
    </location>
</feature>
<feature type="domain" description="Tudor" evidence="7">
    <location>
        <begin position="534"/>
        <end position="593"/>
    </location>
</feature>
<dbReference type="InterPro" id="IPR025605">
    <property type="entry name" value="OST-HTH/LOTUS_dom"/>
</dbReference>
<dbReference type="InterPro" id="IPR050621">
    <property type="entry name" value="Tudor_domain_containing"/>
</dbReference>
<gene>
    <name evidence="9" type="ORF">CAPTEDRAFT_218952</name>
</gene>
<dbReference type="Gene3D" id="2.30.30.140">
    <property type="match status" value="1"/>
</dbReference>
<dbReference type="InterPro" id="IPR002999">
    <property type="entry name" value="Tudor"/>
</dbReference>
<reference evidence="10" key="3">
    <citation type="submission" date="2015-06" db="UniProtKB">
        <authorList>
            <consortium name="EnsemblMetazoa"/>
        </authorList>
    </citation>
    <scope>IDENTIFICATION</scope>
</reference>
<evidence type="ECO:0000256" key="6">
    <source>
        <dbReference type="SAM" id="MobiDB-lite"/>
    </source>
</evidence>
<dbReference type="EMBL" id="AMQN01008395">
    <property type="status" value="NOT_ANNOTATED_CDS"/>
    <property type="molecule type" value="Genomic_DNA"/>
</dbReference>
<keyword evidence="4" id="KW-0744">Spermatogenesis</keyword>
<evidence type="ECO:0000256" key="5">
    <source>
        <dbReference type="SAM" id="Coils"/>
    </source>
</evidence>
<evidence type="ECO:0000256" key="2">
    <source>
        <dbReference type="ARBA" id="ARBA00022490"/>
    </source>
</evidence>
<feature type="coiled-coil region" evidence="5">
    <location>
        <begin position="881"/>
        <end position="908"/>
    </location>
</feature>
<dbReference type="STRING" id="283909.R7UJX3"/>
<accession>R7UJX3</accession>
<feature type="domain" description="HTH OST-type" evidence="8">
    <location>
        <begin position="369"/>
        <end position="445"/>
    </location>
</feature>
<keyword evidence="11" id="KW-1185">Reference proteome</keyword>
<dbReference type="EMBL" id="KB303021">
    <property type="protein sequence ID" value="ELU03562.1"/>
    <property type="molecule type" value="Genomic_DNA"/>
</dbReference>
<evidence type="ECO:0008006" key="12">
    <source>
        <dbReference type="Google" id="ProtNLM"/>
    </source>
</evidence>
<dbReference type="PANTHER" id="PTHR22948:SF76">
    <property type="entry name" value="FI20010P1-RELATED"/>
    <property type="match status" value="1"/>
</dbReference>
<feature type="region of interest" description="Disordered" evidence="6">
    <location>
        <begin position="90"/>
        <end position="118"/>
    </location>
</feature>
<keyword evidence="2" id="KW-0963">Cytoplasm</keyword>
<dbReference type="SMART" id="SM00333">
    <property type="entry name" value="TUDOR"/>
    <property type="match status" value="1"/>
</dbReference>
<dbReference type="SUPFAM" id="SSF63748">
    <property type="entry name" value="Tudor/PWWP/MBT"/>
    <property type="match status" value="1"/>
</dbReference>
<dbReference type="GO" id="GO:0030154">
    <property type="term" value="P:cell differentiation"/>
    <property type="evidence" value="ECO:0007669"/>
    <property type="project" value="UniProtKB-ARBA"/>
</dbReference>
<dbReference type="OMA" id="QFYIHIC"/>
<dbReference type="AlphaFoldDB" id="R7UJX3"/>
<dbReference type="EnsemblMetazoa" id="CapteT218952">
    <property type="protein sequence ID" value="CapteP218952"/>
    <property type="gene ID" value="CapteG218952"/>
</dbReference>
<proteinExistence type="predicted"/>
<dbReference type="PANTHER" id="PTHR22948">
    <property type="entry name" value="TUDOR DOMAIN CONTAINING PROTEIN"/>
    <property type="match status" value="1"/>
</dbReference>
<dbReference type="Gene3D" id="3.30.420.610">
    <property type="entry name" value="LOTUS domain-like"/>
    <property type="match status" value="4"/>
</dbReference>
<dbReference type="Proteomes" id="UP000014760">
    <property type="component" value="Unassembled WGS sequence"/>
</dbReference>
<evidence type="ECO:0000256" key="4">
    <source>
        <dbReference type="ARBA" id="ARBA00022871"/>
    </source>
</evidence>
<comment type="subcellular location">
    <subcellularLocation>
        <location evidence="1">Cytoplasm</location>
    </subcellularLocation>
</comment>
<name>R7UJX3_CAPTE</name>
<evidence type="ECO:0000256" key="1">
    <source>
        <dbReference type="ARBA" id="ARBA00004496"/>
    </source>
</evidence>
<feature type="region of interest" description="Disordered" evidence="6">
    <location>
        <begin position="207"/>
        <end position="243"/>
    </location>
</feature>
<dbReference type="InterPro" id="IPR035437">
    <property type="entry name" value="SNase_OB-fold_sf"/>
</dbReference>
<reference evidence="11" key="1">
    <citation type="submission" date="2012-12" db="EMBL/GenBank/DDBJ databases">
        <authorList>
            <person name="Hellsten U."/>
            <person name="Grimwood J."/>
            <person name="Chapman J.A."/>
            <person name="Shapiro H."/>
            <person name="Aerts A."/>
            <person name="Otillar R.P."/>
            <person name="Terry A.Y."/>
            <person name="Boore J.L."/>
            <person name="Simakov O."/>
            <person name="Marletaz F."/>
            <person name="Cho S.-J."/>
            <person name="Edsinger-Gonzales E."/>
            <person name="Havlak P."/>
            <person name="Kuo D.-H."/>
            <person name="Larsson T."/>
            <person name="Lv J."/>
            <person name="Arendt D."/>
            <person name="Savage R."/>
            <person name="Osoegawa K."/>
            <person name="de Jong P."/>
            <person name="Lindberg D.R."/>
            <person name="Seaver E.C."/>
            <person name="Weisblat D.A."/>
            <person name="Putnam N.H."/>
            <person name="Grigoriev I.V."/>
            <person name="Rokhsar D.S."/>
        </authorList>
    </citation>
    <scope>NUCLEOTIDE SEQUENCE</scope>
    <source>
        <strain evidence="11">I ESC-2004</strain>
    </source>
</reference>
<feature type="compositionally biased region" description="Polar residues" evidence="6">
    <location>
        <begin position="207"/>
        <end position="229"/>
    </location>
</feature>
<evidence type="ECO:0000313" key="10">
    <source>
        <dbReference type="EnsemblMetazoa" id="CapteP218952"/>
    </source>
</evidence>
<evidence type="ECO:0000313" key="9">
    <source>
        <dbReference type="EMBL" id="ELU03562.1"/>
    </source>
</evidence>
<feature type="compositionally biased region" description="Basic residues" evidence="6">
    <location>
        <begin position="93"/>
        <end position="106"/>
    </location>
</feature>
<keyword evidence="5" id="KW-0175">Coiled coil</keyword>
<dbReference type="CDD" id="cd09972">
    <property type="entry name" value="LOTUS_TDRD_OSKAR"/>
    <property type="match status" value="1"/>
</dbReference>
<evidence type="ECO:0000259" key="8">
    <source>
        <dbReference type="PROSITE" id="PS51644"/>
    </source>
</evidence>